<evidence type="ECO:0000313" key="2">
    <source>
        <dbReference type="Ensembl" id="ENSDLAP00005014197.1"/>
    </source>
</evidence>
<dbReference type="AlphaFoldDB" id="A0A8C4EC00"/>
<evidence type="ECO:0000313" key="3">
    <source>
        <dbReference type="Proteomes" id="UP000694389"/>
    </source>
</evidence>
<dbReference type="Ensembl" id="ENSDLAT00005015457.2">
    <property type="protein sequence ID" value="ENSDLAP00005014197.1"/>
    <property type="gene ID" value="ENSDLAG00005007070.2"/>
</dbReference>
<reference evidence="2" key="1">
    <citation type="submission" date="2025-08" db="UniProtKB">
        <authorList>
            <consortium name="Ensembl"/>
        </authorList>
    </citation>
    <scope>IDENTIFICATION</scope>
</reference>
<evidence type="ECO:0000256" key="1">
    <source>
        <dbReference type="SAM" id="MobiDB-lite"/>
    </source>
</evidence>
<protein>
    <submittedName>
        <fullName evidence="2">Uncharacterized protein</fullName>
    </submittedName>
</protein>
<accession>A0A8C4EC00</accession>
<dbReference type="Proteomes" id="UP000694389">
    <property type="component" value="Unassembled WGS sequence"/>
</dbReference>
<feature type="region of interest" description="Disordered" evidence="1">
    <location>
        <begin position="1"/>
        <end position="29"/>
    </location>
</feature>
<organism evidence="2 3">
    <name type="scientific">Dicentrarchus labrax</name>
    <name type="common">European seabass</name>
    <name type="synonym">Morone labrax</name>
    <dbReference type="NCBI Taxonomy" id="13489"/>
    <lineage>
        <taxon>Eukaryota</taxon>
        <taxon>Metazoa</taxon>
        <taxon>Chordata</taxon>
        <taxon>Craniata</taxon>
        <taxon>Vertebrata</taxon>
        <taxon>Euteleostomi</taxon>
        <taxon>Actinopterygii</taxon>
        <taxon>Neopterygii</taxon>
        <taxon>Teleostei</taxon>
        <taxon>Neoteleostei</taxon>
        <taxon>Acanthomorphata</taxon>
        <taxon>Eupercaria</taxon>
        <taxon>Moronidae</taxon>
        <taxon>Dicentrarchus</taxon>
    </lineage>
</organism>
<sequence>LKKRVPDAESYSIYSQNRDPTGGELPPLSEVMPVHIGQRFTLSTQKKNIFI</sequence>
<proteinExistence type="predicted"/>
<name>A0A8C4EC00_DICLA</name>
<keyword evidence="3" id="KW-1185">Reference proteome</keyword>
<reference evidence="2" key="2">
    <citation type="submission" date="2025-09" db="UniProtKB">
        <authorList>
            <consortium name="Ensembl"/>
        </authorList>
    </citation>
    <scope>IDENTIFICATION</scope>
</reference>